<dbReference type="RefSeq" id="WP_268079518.1">
    <property type="nucleotide sequence ID" value="NZ_CP106885.1"/>
</dbReference>
<sequence>MAIFKVTQRDSGKSMVVRAKCVSCARTVAVENAGAEGTAVWRDPDQSSVELVRHDDRPGLILKSE</sequence>
<keyword evidence="2" id="KW-1185">Reference proteome</keyword>
<proteinExistence type="predicted"/>
<organism evidence="1 2">
    <name type="scientific">Achromobacter spanius</name>
    <dbReference type="NCBI Taxonomy" id="217203"/>
    <lineage>
        <taxon>Bacteria</taxon>
        <taxon>Pseudomonadati</taxon>
        <taxon>Pseudomonadota</taxon>
        <taxon>Betaproteobacteria</taxon>
        <taxon>Burkholderiales</taxon>
        <taxon>Alcaligenaceae</taxon>
        <taxon>Achromobacter</taxon>
    </lineage>
</organism>
<gene>
    <name evidence="1" type="ORF">P8T11_25110</name>
</gene>
<name>A0ABY8GS63_9BURK</name>
<accession>A0ABY8GS63</accession>
<evidence type="ECO:0008006" key="3">
    <source>
        <dbReference type="Google" id="ProtNLM"/>
    </source>
</evidence>
<dbReference type="Proteomes" id="UP001214170">
    <property type="component" value="Chromosome"/>
</dbReference>
<reference evidence="1 2" key="1">
    <citation type="submission" date="2023-03" db="EMBL/GenBank/DDBJ databases">
        <title>Achromobacter spanius LIG8.</title>
        <authorList>
            <person name="Shrestha S."/>
        </authorList>
    </citation>
    <scope>NUCLEOTIDE SEQUENCE [LARGE SCALE GENOMIC DNA]</scope>
    <source>
        <strain evidence="1 2">LIG8</strain>
    </source>
</reference>
<dbReference type="EMBL" id="CP121261">
    <property type="protein sequence ID" value="WFP07552.1"/>
    <property type="molecule type" value="Genomic_DNA"/>
</dbReference>
<protein>
    <recommendedName>
        <fullName evidence="3">Aldehyde dehydrogenase</fullName>
    </recommendedName>
</protein>
<evidence type="ECO:0000313" key="1">
    <source>
        <dbReference type="EMBL" id="WFP07552.1"/>
    </source>
</evidence>
<evidence type="ECO:0000313" key="2">
    <source>
        <dbReference type="Proteomes" id="UP001214170"/>
    </source>
</evidence>